<evidence type="ECO:0000256" key="5">
    <source>
        <dbReference type="SAM" id="Phobius"/>
    </source>
</evidence>
<comment type="caution">
    <text evidence="7">The sequence shown here is derived from an EMBL/GenBank/DDBJ whole genome shotgun (WGS) entry which is preliminary data.</text>
</comment>
<keyword evidence="8" id="KW-1185">Reference proteome</keyword>
<evidence type="ECO:0000256" key="4">
    <source>
        <dbReference type="ARBA" id="ARBA00023136"/>
    </source>
</evidence>
<dbReference type="PANTHER" id="PTHR46641">
    <property type="entry name" value="FMRFAMIDE RECEPTOR-RELATED"/>
    <property type="match status" value="1"/>
</dbReference>
<reference evidence="7 8" key="1">
    <citation type="submission" date="2018-04" db="EMBL/GenBank/DDBJ databases">
        <title>The genome of golden apple snail Pomacea canaliculata provides insight into stress tolerance and invasive adaptation.</title>
        <authorList>
            <person name="Liu C."/>
            <person name="Liu B."/>
            <person name="Ren Y."/>
            <person name="Zhang Y."/>
            <person name="Wang H."/>
            <person name="Li S."/>
            <person name="Jiang F."/>
            <person name="Yin L."/>
            <person name="Zhang G."/>
            <person name="Qian W."/>
            <person name="Fan W."/>
        </authorList>
    </citation>
    <scope>NUCLEOTIDE SEQUENCE [LARGE SCALE GENOMIC DNA]</scope>
    <source>
        <strain evidence="7">SZHN2017</strain>
        <tissue evidence="7">Muscle</tissue>
    </source>
</reference>
<dbReference type="Pfam" id="PF10324">
    <property type="entry name" value="7TM_GPCR_Srw"/>
    <property type="match status" value="1"/>
</dbReference>
<evidence type="ECO:0000256" key="2">
    <source>
        <dbReference type="ARBA" id="ARBA00022692"/>
    </source>
</evidence>
<feature type="transmembrane region" description="Helical" evidence="5">
    <location>
        <begin position="229"/>
        <end position="252"/>
    </location>
</feature>
<dbReference type="GO" id="GO:0016020">
    <property type="term" value="C:membrane"/>
    <property type="evidence" value="ECO:0007669"/>
    <property type="project" value="UniProtKB-SubCell"/>
</dbReference>
<dbReference type="PROSITE" id="PS50262">
    <property type="entry name" value="G_PROTEIN_RECEP_F1_2"/>
    <property type="match status" value="1"/>
</dbReference>
<name>A0A2T7PPU0_POMCA</name>
<evidence type="ECO:0000256" key="3">
    <source>
        <dbReference type="ARBA" id="ARBA00022989"/>
    </source>
</evidence>
<sequence>MNITGVTKSPSLRQENVLWPQSLIADVPEAYFIEKAGIEPTAFIGLLGNLLALVVWMAETRYNATTCLFKLLCVWDNVFLLTLVVGIFSSNVANPYAVMFVRGLAQMLSVYITLSATVTRLLAVTRPLHVRDILTPRRVYVIHAGVIVWCTALESINSVALVKTQLPLRLRWTMFVSGQTLGFILPIVALLIINVCLLIFLRKLRAVSRISLQRRPSNASVSADRRLNIAVFCISMCTLIAYPVGILFQVLADGIYGGVIYFPLYCNWRCTLIVENVFYLMQTLNSSVNIVFYLVFSTQFRNLLLRRLSESEALDGLSARPHHLPRAKEL</sequence>
<dbReference type="InterPro" id="IPR019427">
    <property type="entry name" value="7TM_GPCR_serpentine_rcpt_Srw"/>
</dbReference>
<evidence type="ECO:0000259" key="6">
    <source>
        <dbReference type="PROSITE" id="PS50262"/>
    </source>
</evidence>
<feature type="transmembrane region" description="Helical" evidence="5">
    <location>
        <begin position="108"/>
        <end position="128"/>
    </location>
</feature>
<dbReference type="PANTHER" id="PTHR46641:SF18">
    <property type="entry name" value="G-PROTEIN COUPLED RECEPTORS FAMILY 1 PROFILE DOMAIN-CONTAINING PROTEIN"/>
    <property type="match status" value="1"/>
</dbReference>
<dbReference type="InterPro" id="IPR052954">
    <property type="entry name" value="GPCR-Ligand_Int"/>
</dbReference>
<feature type="transmembrane region" description="Helical" evidence="5">
    <location>
        <begin position="181"/>
        <end position="201"/>
    </location>
</feature>
<dbReference type="Proteomes" id="UP000245119">
    <property type="component" value="Linkage Group LG2"/>
</dbReference>
<dbReference type="Gene3D" id="1.20.1070.10">
    <property type="entry name" value="Rhodopsin 7-helix transmembrane proteins"/>
    <property type="match status" value="1"/>
</dbReference>
<comment type="subcellular location">
    <subcellularLocation>
        <location evidence="1">Membrane</location>
    </subcellularLocation>
</comment>
<accession>A0A2T7PPU0</accession>
<feature type="domain" description="G-protein coupled receptors family 1 profile" evidence="6">
    <location>
        <begin position="48"/>
        <end position="293"/>
    </location>
</feature>
<dbReference type="SUPFAM" id="SSF81321">
    <property type="entry name" value="Family A G protein-coupled receptor-like"/>
    <property type="match status" value="1"/>
</dbReference>
<keyword evidence="2 5" id="KW-0812">Transmembrane</keyword>
<dbReference type="GO" id="GO:0008528">
    <property type="term" value="F:G protein-coupled peptide receptor activity"/>
    <property type="evidence" value="ECO:0007669"/>
    <property type="project" value="InterPro"/>
</dbReference>
<dbReference type="OrthoDB" id="10011262at2759"/>
<feature type="transmembrane region" description="Helical" evidence="5">
    <location>
        <begin position="68"/>
        <end position="88"/>
    </location>
</feature>
<feature type="transmembrane region" description="Helical" evidence="5">
    <location>
        <begin position="140"/>
        <end position="161"/>
    </location>
</feature>
<organism evidence="7 8">
    <name type="scientific">Pomacea canaliculata</name>
    <name type="common">Golden apple snail</name>
    <dbReference type="NCBI Taxonomy" id="400727"/>
    <lineage>
        <taxon>Eukaryota</taxon>
        <taxon>Metazoa</taxon>
        <taxon>Spiralia</taxon>
        <taxon>Lophotrochozoa</taxon>
        <taxon>Mollusca</taxon>
        <taxon>Gastropoda</taxon>
        <taxon>Caenogastropoda</taxon>
        <taxon>Architaenioglossa</taxon>
        <taxon>Ampullarioidea</taxon>
        <taxon>Ampullariidae</taxon>
        <taxon>Pomacea</taxon>
    </lineage>
</organism>
<proteinExistence type="predicted"/>
<keyword evidence="4 5" id="KW-0472">Membrane</keyword>
<dbReference type="OMA" id="WCTALES"/>
<dbReference type="AlphaFoldDB" id="A0A2T7PPU0"/>
<dbReference type="InterPro" id="IPR017452">
    <property type="entry name" value="GPCR_Rhodpsn_7TM"/>
</dbReference>
<evidence type="ECO:0000313" key="7">
    <source>
        <dbReference type="EMBL" id="PVD35446.1"/>
    </source>
</evidence>
<feature type="transmembrane region" description="Helical" evidence="5">
    <location>
        <begin position="37"/>
        <end position="56"/>
    </location>
</feature>
<gene>
    <name evidence="7" type="ORF">C0Q70_02408</name>
</gene>
<evidence type="ECO:0000256" key="1">
    <source>
        <dbReference type="ARBA" id="ARBA00004370"/>
    </source>
</evidence>
<evidence type="ECO:0000313" key="8">
    <source>
        <dbReference type="Proteomes" id="UP000245119"/>
    </source>
</evidence>
<keyword evidence="3 5" id="KW-1133">Transmembrane helix</keyword>
<feature type="transmembrane region" description="Helical" evidence="5">
    <location>
        <begin position="277"/>
        <end position="296"/>
    </location>
</feature>
<protein>
    <recommendedName>
        <fullName evidence="6">G-protein coupled receptors family 1 profile domain-containing protein</fullName>
    </recommendedName>
</protein>
<dbReference type="EMBL" id="PZQS01000002">
    <property type="protein sequence ID" value="PVD35446.1"/>
    <property type="molecule type" value="Genomic_DNA"/>
</dbReference>